<protein>
    <submittedName>
        <fullName evidence="2">Alanine racemase</fullName>
        <ecNumber evidence="2">5.1.1.1</ecNumber>
    </submittedName>
</protein>
<gene>
    <name evidence="2" type="ORF">SHK19_10625</name>
</gene>
<sequence>MPSDSIARNRLAARLDAAVRDHDAPLPTPVFVVDLDAFDANAADLVERAAGKPVRVASKSLRVPALIRRALSHQGFRGILAYTLAEALWLEEKVLGDDGDIVVAYPTVDRAALASLVASPRAASRITLMIDDVAHLDAVDAVRASTAVPVRVAIDIDAGLIVGGRHVGPKRSPLYDAPDVVALARTVIDRPGFQLAGVMTYEGQVAGVPDAVPHQRARSLVVRRLKDASVSQLRARRAAIADALREVTEVGFWNAGGSGSLETSTADPVVTELSAGSGLLVPALFDHYQAFDPRPAAFFGLPVTRRPSPEIATVHGGGFIASGTAANDRLPVPWAPAGLHLTGVEGAGEVQTPLTGHPAALLQIGDLVWFRPAKSGEPFEHATTAHLVSGDHIVDSVPTYRGHGLAF</sequence>
<dbReference type="Gene3D" id="3.20.20.10">
    <property type="entry name" value="Alanine racemase"/>
    <property type="match status" value="1"/>
</dbReference>
<dbReference type="Proteomes" id="UP001327225">
    <property type="component" value="Chromosome"/>
</dbReference>
<dbReference type="PANTHER" id="PTHR28004:SF2">
    <property type="entry name" value="D-SERINE DEHYDRATASE"/>
    <property type="match status" value="1"/>
</dbReference>
<keyword evidence="3" id="KW-1185">Reference proteome</keyword>
<keyword evidence="2" id="KW-0413">Isomerase</keyword>
<dbReference type="SUPFAM" id="SSF51419">
    <property type="entry name" value="PLP-binding barrel"/>
    <property type="match status" value="1"/>
</dbReference>
<organism evidence="2 3">
    <name type="scientific">Nocardioides bizhenqiangii</name>
    <dbReference type="NCBI Taxonomy" id="3095076"/>
    <lineage>
        <taxon>Bacteria</taxon>
        <taxon>Bacillati</taxon>
        <taxon>Actinomycetota</taxon>
        <taxon>Actinomycetes</taxon>
        <taxon>Propionibacteriales</taxon>
        <taxon>Nocardioidaceae</taxon>
        <taxon>Nocardioides</taxon>
    </lineage>
</organism>
<evidence type="ECO:0000259" key="1">
    <source>
        <dbReference type="Pfam" id="PF01168"/>
    </source>
</evidence>
<dbReference type="EC" id="5.1.1.1" evidence="2"/>
<dbReference type="RefSeq" id="WP_322938625.1">
    <property type="nucleotide sequence ID" value="NZ_CP141059.1"/>
</dbReference>
<accession>A0ABZ0ZY86</accession>
<reference evidence="3" key="1">
    <citation type="submission" date="2023-12" db="EMBL/GenBank/DDBJ databases">
        <title>Novel species in genus Nocardioides.</title>
        <authorList>
            <person name="Zhou H."/>
        </authorList>
    </citation>
    <scope>NUCLEOTIDE SEQUENCE [LARGE SCALE GENOMIC DNA]</scope>
    <source>
        <strain evidence="3">HM61</strain>
    </source>
</reference>
<dbReference type="EMBL" id="CP141059">
    <property type="protein sequence ID" value="WQQ28664.1"/>
    <property type="molecule type" value="Genomic_DNA"/>
</dbReference>
<name>A0ABZ0ZY86_9ACTN</name>
<proteinExistence type="predicted"/>
<dbReference type="InterPro" id="IPR051466">
    <property type="entry name" value="D-amino_acid_metab_enzyme"/>
</dbReference>
<dbReference type="PANTHER" id="PTHR28004">
    <property type="entry name" value="ZGC:162816-RELATED"/>
    <property type="match status" value="1"/>
</dbReference>
<dbReference type="GO" id="GO:0008784">
    <property type="term" value="F:alanine racemase activity"/>
    <property type="evidence" value="ECO:0007669"/>
    <property type="project" value="UniProtKB-EC"/>
</dbReference>
<dbReference type="InterPro" id="IPR001608">
    <property type="entry name" value="Ala_racemase_N"/>
</dbReference>
<dbReference type="Pfam" id="PF01168">
    <property type="entry name" value="Ala_racemase_N"/>
    <property type="match status" value="1"/>
</dbReference>
<evidence type="ECO:0000313" key="3">
    <source>
        <dbReference type="Proteomes" id="UP001327225"/>
    </source>
</evidence>
<dbReference type="InterPro" id="IPR029066">
    <property type="entry name" value="PLP-binding_barrel"/>
</dbReference>
<evidence type="ECO:0000313" key="2">
    <source>
        <dbReference type="EMBL" id="WQQ28664.1"/>
    </source>
</evidence>
<feature type="domain" description="Alanine racemase N-terminal" evidence="1">
    <location>
        <begin position="33"/>
        <end position="218"/>
    </location>
</feature>